<name>A0ABY0VMR6_9PSED</name>
<evidence type="ECO:0000313" key="1">
    <source>
        <dbReference type="EMBL" id="SDU43015.1"/>
    </source>
</evidence>
<evidence type="ECO:0000313" key="2">
    <source>
        <dbReference type="Proteomes" id="UP000182058"/>
    </source>
</evidence>
<gene>
    <name evidence="1" type="ORF">SAMN04490201_1585</name>
</gene>
<organism evidence="1 2">
    <name type="scientific">Pseudomonas psychrophila</name>
    <dbReference type="NCBI Taxonomy" id="122355"/>
    <lineage>
        <taxon>Bacteria</taxon>
        <taxon>Pseudomonadati</taxon>
        <taxon>Pseudomonadota</taxon>
        <taxon>Gammaproteobacteria</taxon>
        <taxon>Pseudomonadales</taxon>
        <taxon>Pseudomonadaceae</taxon>
        <taxon>Pseudomonas</taxon>
    </lineage>
</organism>
<accession>A0ABY0VMR6</accession>
<dbReference type="Proteomes" id="UP000182058">
    <property type="component" value="Chromosome I"/>
</dbReference>
<dbReference type="EMBL" id="LT629795">
    <property type="protein sequence ID" value="SDU43015.1"/>
    <property type="molecule type" value="Genomic_DNA"/>
</dbReference>
<evidence type="ECO:0008006" key="3">
    <source>
        <dbReference type="Google" id="ProtNLM"/>
    </source>
</evidence>
<keyword evidence="2" id="KW-1185">Reference proteome</keyword>
<reference evidence="1 2" key="1">
    <citation type="submission" date="2016-10" db="EMBL/GenBank/DDBJ databases">
        <authorList>
            <person name="Varghese N."/>
            <person name="Submissions S."/>
        </authorList>
    </citation>
    <scope>NUCLEOTIDE SEQUENCE [LARGE SCALE GENOMIC DNA]</scope>
    <source>
        <strain evidence="1 2">BS3667</strain>
    </source>
</reference>
<proteinExistence type="predicted"/>
<protein>
    <recommendedName>
        <fullName evidence="3">Lipoprotein</fullName>
    </recommendedName>
</protein>
<sequence length="109" mass="12144">MDMENVMLLTRNQWLGLSLLVVVGGCTPFQPPPGDYTQWKKKGVSQQGVDDAMRACGYTNLDGVGDKSPIDVVLTRFYCMKDAGFKRRDNLDLCKQGRIGESPVCEGRR</sequence>